<evidence type="ECO:0000256" key="5">
    <source>
        <dbReference type="SAM" id="MobiDB-lite"/>
    </source>
</evidence>
<evidence type="ECO:0000256" key="4">
    <source>
        <dbReference type="RuleBase" id="RU000394"/>
    </source>
</evidence>
<dbReference type="Proteomes" id="UP000019384">
    <property type="component" value="Unassembled WGS sequence"/>
</dbReference>
<evidence type="ECO:0000256" key="3">
    <source>
        <dbReference type="PROSITE-ProRule" id="PRU00283"/>
    </source>
</evidence>
<dbReference type="Pfam" id="PF00225">
    <property type="entry name" value="Kinesin"/>
    <property type="match status" value="1"/>
</dbReference>
<feature type="binding site" evidence="3">
    <location>
        <begin position="123"/>
        <end position="130"/>
    </location>
    <ligand>
        <name>ATP</name>
        <dbReference type="ChEBI" id="CHEBI:30616"/>
    </ligand>
</feature>
<accession>W6MR75</accession>
<keyword evidence="3 4" id="KW-0505">Motor protein</keyword>
<dbReference type="STRING" id="1382522.W6MR75"/>
<dbReference type="InterPro" id="IPR001752">
    <property type="entry name" value="Kinesin_motor_dom"/>
</dbReference>
<dbReference type="GO" id="GO:0005524">
    <property type="term" value="F:ATP binding"/>
    <property type="evidence" value="ECO:0007669"/>
    <property type="project" value="UniProtKB-UniRule"/>
</dbReference>
<name>W6MR75_9ASCO</name>
<sequence>MSDTSKRQLPSESGSLHVAKQRKSGSRPGSNDKHLGNIKVMVRVRPTGAKDAENIVKMPDNRTVVLEPKKSLSSKQFQFDRCFWSCNRDDPNYASQDDTYETLGREMLQNLLMGFNSCILAYGQTGSGKTYTMMGDNDGLIPKTCRELFTSTDALFEEHQVGVSVKVSFFEIYQEQVYDLLALSNHNPKLKIREGQDKSPFVDGLTHYKVESYEEVEKFLERGNSNRTTASTSMNMQSSRSHSVFTISVTQERFIDDTLTKCEQLTSHLRLVDLAGSERASATLGNTESPFKGNGNARFKEGSQINKSLTTLGRILTLLSQRKEQKNVMIPYRESALTWILKESIGGNSKTAMIACISPSDYDETLSTLRYATVTSQIENVASLGAGESTRTVDIDDVVQRYEVEKAKLLETLAKDDTKRRTLENYMRWNEEYLLGLSFRMKAQTRRHLKSAEFGDNCSAMLEQLYASMRRIMDNFNEQVALKVMEAESSLTEMTVDIQNGVSWDLVEKYGVF</sequence>
<dbReference type="GO" id="GO:0005874">
    <property type="term" value="C:microtubule"/>
    <property type="evidence" value="ECO:0007669"/>
    <property type="project" value="UniProtKB-KW"/>
</dbReference>
<organism evidence="7 8">
    <name type="scientific">Kuraishia capsulata CBS 1993</name>
    <dbReference type="NCBI Taxonomy" id="1382522"/>
    <lineage>
        <taxon>Eukaryota</taxon>
        <taxon>Fungi</taxon>
        <taxon>Dikarya</taxon>
        <taxon>Ascomycota</taxon>
        <taxon>Saccharomycotina</taxon>
        <taxon>Pichiomycetes</taxon>
        <taxon>Pichiales</taxon>
        <taxon>Pichiaceae</taxon>
        <taxon>Kuraishia</taxon>
    </lineage>
</organism>
<reference evidence="7" key="2">
    <citation type="submission" date="2014-02" db="EMBL/GenBank/DDBJ databases">
        <title>Complete DNA sequence of /Kuraishia capsulata/ illustrates novel genomic features among budding yeasts (/Saccharomycotina/).</title>
        <authorList>
            <person name="Morales L."/>
            <person name="Noel B."/>
            <person name="Porcel B."/>
            <person name="Marcet-Houben M."/>
            <person name="Hullo M-F."/>
            <person name="Sacerdot C."/>
            <person name="Tekaia F."/>
            <person name="Leh-Louis V."/>
            <person name="Despons L."/>
            <person name="Khanna V."/>
            <person name="Aury J-M."/>
            <person name="Barbe V."/>
            <person name="Couloux A."/>
            <person name="Labadie K."/>
            <person name="Pelletier E."/>
            <person name="Souciet J-L."/>
            <person name="Boekhout T."/>
            <person name="Gabaldon T."/>
            <person name="Wincker P."/>
            <person name="Dujon B."/>
        </authorList>
    </citation>
    <scope>NUCLEOTIDE SEQUENCE</scope>
    <source>
        <strain evidence="7">CBS 1993</strain>
    </source>
</reference>
<protein>
    <recommendedName>
        <fullName evidence="4">Kinesin-like protein</fullName>
    </recommendedName>
</protein>
<feature type="domain" description="Kinesin motor" evidence="6">
    <location>
        <begin position="37"/>
        <end position="378"/>
    </location>
</feature>
<dbReference type="PRINTS" id="PR00380">
    <property type="entry name" value="KINESINHEAVY"/>
</dbReference>
<keyword evidence="1 3" id="KW-0547">Nucleotide-binding</keyword>
<dbReference type="PROSITE" id="PS00411">
    <property type="entry name" value="KINESIN_MOTOR_1"/>
    <property type="match status" value="1"/>
</dbReference>
<gene>
    <name evidence="7" type="ORF">KUCA_T00003726001</name>
</gene>
<dbReference type="RefSeq" id="XP_022459740.1">
    <property type="nucleotide sequence ID" value="XM_022602170.1"/>
</dbReference>
<evidence type="ECO:0000256" key="2">
    <source>
        <dbReference type="ARBA" id="ARBA00022840"/>
    </source>
</evidence>
<evidence type="ECO:0000313" key="7">
    <source>
        <dbReference type="EMBL" id="CDK27747.1"/>
    </source>
</evidence>
<evidence type="ECO:0000256" key="1">
    <source>
        <dbReference type="ARBA" id="ARBA00022741"/>
    </source>
</evidence>
<dbReference type="SUPFAM" id="SSF52540">
    <property type="entry name" value="P-loop containing nucleoside triphosphate hydrolases"/>
    <property type="match status" value="1"/>
</dbReference>
<dbReference type="PROSITE" id="PS50067">
    <property type="entry name" value="KINESIN_MOTOR_2"/>
    <property type="match status" value="1"/>
</dbReference>
<evidence type="ECO:0000313" key="8">
    <source>
        <dbReference type="Proteomes" id="UP000019384"/>
    </source>
</evidence>
<dbReference type="HOGENOM" id="CLU_001485_2_3_1"/>
<dbReference type="GeneID" id="34521128"/>
<dbReference type="EMBL" id="HG793128">
    <property type="protein sequence ID" value="CDK27747.1"/>
    <property type="molecule type" value="Genomic_DNA"/>
</dbReference>
<dbReference type="GO" id="GO:0008017">
    <property type="term" value="F:microtubule binding"/>
    <property type="evidence" value="ECO:0007669"/>
    <property type="project" value="InterPro"/>
</dbReference>
<dbReference type="Gene3D" id="3.40.850.10">
    <property type="entry name" value="Kinesin motor domain"/>
    <property type="match status" value="1"/>
</dbReference>
<dbReference type="InterPro" id="IPR036961">
    <property type="entry name" value="Kinesin_motor_dom_sf"/>
</dbReference>
<evidence type="ECO:0000259" key="6">
    <source>
        <dbReference type="PROSITE" id="PS50067"/>
    </source>
</evidence>
<keyword evidence="2 3" id="KW-0067">ATP-binding</keyword>
<dbReference type="InterPro" id="IPR027417">
    <property type="entry name" value="P-loop_NTPase"/>
</dbReference>
<dbReference type="OrthoDB" id="3176171at2759"/>
<dbReference type="PANTHER" id="PTHR47117">
    <property type="entry name" value="STAR-RELATED LIPID TRANSFER PROTEIN 9"/>
    <property type="match status" value="1"/>
</dbReference>
<keyword evidence="4" id="KW-0493">Microtubule</keyword>
<proteinExistence type="inferred from homology"/>
<dbReference type="GO" id="GO:0003777">
    <property type="term" value="F:microtubule motor activity"/>
    <property type="evidence" value="ECO:0007669"/>
    <property type="project" value="InterPro"/>
</dbReference>
<dbReference type="AlphaFoldDB" id="W6MR75"/>
<reference evidence="7" key="1">
    <citation type="submission" date="2013-12" db="EMBL/GenBank/DDBJ databases">
        <authorList>
            <person name="Genoscope - CEA"/>
        </authorList>
    </citation>
    <scope>NUCLEOTIDE SEQUENCE</scope>
    <source>
        <strain evidence="7">CBS 1993</strain>
    </source>
</reference>
<dbReference type="InterPro" id="IPR019821">
    <property type="entry name" value="Kinesin_motor_CS"/>
</dbReference>
<dbReference type="GO" id="GO:0007018">
    <property type="term" value="P:microtubule-based movement"/>
    <property type="evidence" value="ECO:0007669"/>
    <property type="project" value="InterPro"/>
</dbReference>
<dbReference type="SMART" id="SM00129">
    <property type="entry name" value="KISc"/>
    <property type="match status" value="1"/>
</dbReference>
<feature type="region of interest" description="Disordered" evidence="5">
    <location>
        <begin position="1"/>
        <end position="37"/>
    </location>
</feature>
<keyword evidence="8" id="KW-1185">Reference proteome</keyword>
<comment type="similarity">
    <text evidence="3 4">Belongs to the TRAFAC class myosin-kinesin ATPase superfamily. Kinesin family.</text>
</comment>